<evidence type="ECO:0000256" key="1">
    <source>
        <dbReference type="ARBA" id="ARBA00004202"/>
    </source>
</evidence>
<dbReference type="InterPro" id="IPR005876">
    <property type="entry name" value="Co_trans_ATP-bd"/>
</dbReference>
<keyword evidence="6 10" id="KW-0067">ATP-binding</keyword>
<evidence type="ECO:0000313" key="13">
    <source>
        <dbReference type="Proteomes" id="UP000183995"/>
    </source>
</evidence>
<keyword evidence="7" id="KW-1278">Translocase</keyword>
<keyword evidence="4 10" id="KW-1003">Cell membrane</keyword>
<keyword evidence="13" id="KW-1185">Reference proteome</keyword>
<dbReference type="InterPro" id="IPR050095">
    <property type="entry name" value="ECF_ABC_transporter_ATP-bd"/>
</dbReference>
<dbReference type="GO" id="GO:0006824">
    <property type="term" value="P:cobalt ion transport"/>
    <property type="evidence" value="ECO:0007669"/>
    <property type="project" value="InterPro"/>
</dbReference>
<dbReference type="GO" id="GO:0042626">
    <property type="term" value="F:ATPase-coupled transmembrane transporter activity"/>
    <property type="evidence" value="ECO:0007669"/>
    <property type="project" value="TreeGrafter"/>
</dbReference>
<organism evidence="12 13">
    <name type="scientific">Sporobacter termitidis DSM 10068</name>
    <dbReference type="NCBI Taxonomy" id="1123282"/>
    <lineage>
        <taxon>Bacteria</taxon>
        <taxon>Bacillati</taxon>
        <taxon>Bacillota</taxon>
        <taxon>Clostridia</taxon>
        <taxon>Eubacteriales</taxon>
        <taxon>Oscillospiraceae</taxon>
        <taxon>Sporobacter</taxon>
    </lineage>
</organism>
<dbReference type="NCBIfam" id="TIGR01166">
    <property type="entry name" value="cbiO"/>
    <property type="match status" value="1"/>
</dbReference>
<evidence type="ECO:0000256" key="7">
    <source>
        <dbReference type="ARBA" id="ARBA00022967"/>
    </source>
</evidence>
<dbReference type="InterPro" id="IPR003593">
    <property type="entry name" value="AAA+_ATPase"/>
</dbReference>
<name>A0A1M5XGR6_9FIRM</name>
<dbReference type="Gene3D" id="3.40.50.300">
    <property type="entry name" value="P-loop containing nucleotide triphosphate hydrolases"/>
    <property type="match status" value="1"/>
</dbReference>
<proteinExistence type="inferred from homology"/>
<sequence length="284" mass="31167">MKKRILKADNLSYVYGNGKTALDGVTVEIYEGEKIAVIGANGSGKSTFFLNINGVYAPTSGEIVFRDMTVNKKTLNELRKNVGIVFQDADNQIIASTVKADVGFGPMNLKLPKEEVLERVAQALAYMNLTGFEDRPPHYLSGGEKKRVSIAGIVAMKPEVLIFDEPTASLDPINAMMLEEVLAKLGAEGKTMLISTHDVDFTYRWAERVLVFCNGKIIADGTPLEIFQNGEVLRQANLKRPAMLEVYELLVESGVLAAANAYPRQTQELKEVLRDSKVILGDPA</sequence>
<dbReference type="GO" id="GO:0016887">
    <property type="term" value="F:ATP hydrolysis activity"/>
    <property type="evidence" value="ECO:0007669"/>
    <property type="project" value="InterPro"/>
</dbReference>
<dbReference type="FunFam" id="3.40.50.300:FF:000224">
    <property type="entry name" value="Energy-coupling factor transporter ATP-binding protein EcfA"/>
    <property type="match status" value="1"/>
</dbReference>
<dbReference type="Proteomes" id="UP000183995">
    <property type="component" value="Unassembled WGS sequence"/>
</dbReference>
<keyword evidence="8 10" id="KW-0472">Membrane</keyword>
<dbReference type="OrthoDB" id="9784332at2"/>
<dbReference type="InterPro" id="IPR027417">
    <property type="entry name" value="P-loop_NTPase"/>
</dbReference>
<evidence type="ECO:0000256" key="6">
    <source>
        <dbReference type="ARBA" id="ARBA00022840"/>
    </source>
</evidence>
<evidence type="ECO:0000256" key="5">
    <source>
        <dbReference type="ARBA" id="ARBA00022741"/>
    </source>
</evidence>
<dbReference type="PROSITE" id="PS00211">
    <property type="entry name" value="ABC_TRANSPORTER_1"/>
    <property type="match status" value="1"/>
</dbReference>
<dbReference type="GO" id="GO:0005524">
    <property type="term" value="F:ATP binding"/>
    <property type="evidence" value="ECO:0007669"/>
    <property type="project" value="UniProtKB-UniRule"/>
</dbReference>
<evidence type="ECO:0000256" key="10">
    <source>
        <dbReference type="RuleBase" id="RU364103"/>
    </source>
</evidence>
<dbReference type="InterPro" id="IPR015856">
    <property type="entry name" value="ABC_transpr_CbiO/EcfA_su"/>
</dbReference>
<comment type="function">
    <text evidence="10">Part of an ABC transporter complex. Responsible for energy coupling to the transport system.</text>
</comment>
<dbReference type="EMBL" id="FQXV01000005">
    <property type="protein sequence ID" value="SHH98966.1"/>
    <property type="molecule type" value="Genomic_DNA"/>
</dbReference>
<dbReference type="PANTHER" id="PTHR43553:SF24">
    <property type="entry name" value="ENERGY-COUPLING FACTOR TRANSPORTER ATP-BINDING PROTEIN ECFA1"/>
    <property type="match status" value="1"/>
</dbReference>
<evidence type="ECO:0000256" key="4">
    <source>
        <dbReference type="ARBA" id="ARBA00022475"/>
    </source>
</evidence>
<evidence type="ECO:0000256" key="2">
    <source>
        <dbReference type="ARBA" id="ARBA00005417"/>
    </source>
</evidence>
<evidence type="ECO:0000256" key="9">
    <source>
        <dbReference type="ARBA" id="ARBA00025157"/>
    </source>
</evidence>
<dbReference type="GO" id="GO:0043190">
    <property type="term" value="C:ATP-binding cassette (ABC) transporter complex"/>
    <property type="evidence" value="ECO:0007669"/>
    <property type="project" value="TreeGrafter"/>
</dbReference>
<comment type="subcellular location">
    <subcellularLocation>
        <location evidence="1 10">Cell membrane</location>
        <topology evidence="1 10">Peripheral membrane protein</topology>
    </subcellularLocation>
</comment>
<dbReference type="SUPFAM" id="SSF52540">
    <property type="entry name" value="P-loop containing nucleoside triphosphate hydrolases"/>
    <property type="match status" value="1"/>
</dbReference>
<dbReference type="STRING" id="1123282.SAMN02745823_01803"/>
<protein>
    <recommendedName>
        <fullName evidence="10">ABC transporter ATP-binding protein</fullName>
    </recommendedName>
</protein>
<dbReference type="SMART" id="SM00382">
    <property type="entry name" value="AAA"/>
    <property type="match status" value="1"/>
</dbReference>
<comment type="function">
    <text evidence="9">Probably part of an ABC transporter complex. Responsible for energy coupling to the transport system.</text>
</comment>
<feature type="domain" description="ABC transporter" evidence="11">
    <location>
        <begin position="6"/>
        <end position="239"/>
    </location>
</feature>
<gene>
    <name evidence="12" type="ORF">SAMN02745823_01803</name>
</gene>
<comment type="similarity">
    <text evidence="2 10">Belongs to the ABC transporter superfamily.</text>
</comment>
<dbReference type="CDD" id="cd03225">
    <property type="entry name" value="ABC_cobalt_CbiO_domain1"/>
    <property type="match status" value="1"/>
</dbReference>
<evidence type="ECO:0000313" key="12">
    <source>
        <dbReference type="EMBL" id="SHH98966.1"/>
    </source>
</evidence>
<dbReference type="RefSeq" id="WP_073077919.1">
    <property type="nucleotide sequence ID" value="NZ_FQXV01000005.1"/>
</dbReference>
<dbReference type="InterPro" id="IPR003439">
    <property type="entry name" value="ABC_transporter-like_ATP-bd"/>
</dbReference>
<dbReference type="PANTHER" id="PTHR43553">
    <property type="entry name" value="HEAVY METAL TRANSPORTER"/>
    <property type="match status" value="1"/>
</dbReference>
<keyword evidence="3 10" id="KW-0813">Transport</keyword>
<dbReference type="PROSITE" id="PS50893">
    <property type="entry name" value="ABC_TRANSPORTER_2"/>
    <property type="match status" value="1"/>
</dbReference>
<accession>A0A1M5XGR6</accession>
<evidence type="ECO:0000259" key="11">
    <source>
        <dbReference type="PROSITE" id="PS50893"/>
    </source>
</evidence>
<keyword evidence="5 10" id="KW-0547">Nucleotide-binding</keyword>
<dbReference type="AlphaFoldDB" id="A0A1M5XGR6"/>
<evidence type="ECO:0000256" key="3">
    <source>
        <dbReference type="ARBA" id="ARBA00022448"/>
    </source>
</evidence>
<dbReference type="Pfam" id="PF00005">
    <property type="entry name" value="ABC_tran"/>
    <property type="match status" value="1"/>
</dbReference>
<evidence type="ECO:0000256" key="8">
    <source>
        <dbReference type="ARBA" id="ARBA00023136"/>
    </source>
</evidence>
<dbReference type="InterPro" id="IPR017871">
    <property type="entry name" value="ABC_transporter-like_CS"/>
</dbReference>
<reference evidence="12 13" key="1">
    <citation type="submission" date="2016-11" db="EMBL/GenBank/DDBJ databases">
        <authorList>
            <person name="Jaros S."/>
            <person name="Januszkiewicz K."/>
            <person name="Wedrychowicz H."/>
        </authorList>
    </citation>
    <scope>NUCLEOTIDE SEQUENCE [LARGE SCALE GENOMIC DNA]</scope>
    <source>
        <strain evidence="12 13">DSM 10068</strain>
    </source>
</reference>